<reference evidence="1 2" key="1">
    <citation type="submission" date="2017-12" db="EMBL/GenBank/DDBJ databases">
        <title>High-resolution comparative analysis of great ape genomes.</title>
        <authorList>
            <person name="Pollen A."/>
            <person name="Hastie A."/>
            <person name="Hormozdiari F."/>
            <person name="Dougherty M."/>
            <person name="Liu R."/>
            <person name="Chaisson M."/>
            <person name="Hoppe E."/>
            <person name="Hill C."/>
            <person name="Pang A."/>
            <person name="Hillier L."/>
            <person name="Baker C."/>
            <person name="Armstrong J."/>
            <person name="Shendure J."/>
            <person name="Paten B."/>
            <person name="Wilson R."/>
            <person name="Chao H."/>
            <person name="Schneider V."/>
            <person name="Ventura M."/>
            <person name="Kronenberg Z."/>
            <person name="Murali S."/>
            <person name="Gordon D."/>
            <person name="Cantsilieris S."/>
            <person name="Munson K."/>
            <person name="Nelson B."/>
            <person name="Raja A."/>
            <person name="Underwood J."/>
            <person name="Diekhans M."/>
            <person name="Fiddes I."/>
            <person name="Haussler D."/>
            <person name="Eichler E."/>
        </authorList>
    </citation>
    <scope>NUCLEOTIDE SEQUENCE [LARGE SCALE GENOMIC DNA]</scope>
    <source>
        <strain evidence="1">Yerkes chimp pedigree #C0471</strain>
    </source>
</reference>
<comment type="caution">
    <text evidence="1">The sequence shown here is derived from an EMBL/GenBank/DDBJ whole genome shotgun (WGS) entry which is preliminary data.</text>
</comment>
<gene>
    <name evidence="1" type="ORF">CK820_G0056698</name>
</gene>
<dbReference type="Proteomes" id="UP000236370">
    <property type="component" value="Unassembled WGS sequence"/>
</dbReference>
<accession>A0A2J8IJZ4</accession>
<proteinExistence type="predicted"/>
<protein>
    <submittedName>
        <fullName evidence="1">ZNF286B isoform 4</fullName>
    </submittedName>
</protein>
<name>A0A2J8IJZ4_PANTR</name>
<feature type="non-terminal residue" evidence="1">
    <location>
        <position position="112"/>
    </location>
</feature>
<evidence type="ECO:0000313" key="2">
    <source>
        <dbReference type="Proteomes" id="UP000236370"/>
    </source>
</evidence>
<organism evidence="1 2">
    <name type="scientific">Pan troglodytes</name>
    <name type="common">Chimpanzee</name>
    <dbReference type="NCBI Taxonomy" id="9598"/>
    <lineage>
        <taxon>Eukaryota</taxon>
        <taxon>Metazoa</taxon>
        <taxon>Chordata</taxon>
        <taxon>Craniata</taxon>
        <taxon>Vertebrata</taxon>
        <taxon>Euteleostomi</taxon>
        <taxon>Mammalia</taxon>
        <taxon>Eutheria</taxon>
        <taxon>Euarchontoglires</taxon>
        <taxon>Primates</taxon>
        <taxon>Haplorrhini</taxon>
        <taxon>Catarrhini</taxon>
        <taxon>Hominidae</taxon>
        <taxon>Pan</taxon>
    </lineage>
</organism>
<dbReference type="EMBL" id="NBAG03002023">
    <property type="protein sequence ID" value="PNI10835.1"/>
    <property type="molecule type" value="Genomic_DNA"/>
</dbReference>
<evidence type="ECO:0000313" key="1">
    <source>
        <dbReference type="EMBL" id="PNI10835.1"/>
    </source>
</evidence>
<sequence length="112" mass="12484">METDLAEMPEKGGENCGRVELVAWKDEIPAPEGKTVGSGEVALGWLSPLSWGWMGFLSETEGLGMGAPPFPWQLGTQWTLQSYPQNLCLPRILPISKRRAQKREKWLLCASR</sequence>
<dbReference type="AlphaFoldDB" id="A0A2J8IJZ4"/>